<dbReference type="RefSeq" id="WP_007918428.1">
    <property type="nucleotide sequence ID" value="NZ_ADVG01000004.1"/>
</dbReference>
<proteinExistence type="predicted"/>
<organism evidence="2 3">
    <name type="scientific">Ktedonobacter racemifer DSM 44963</name>
    <dbReference type="NCBI Taxonomy" id="485913"/>
    <lineage>
        <taxon>Bacteria</taxon>
        <taxon>Bacillati</taxon>
        <taxon>Chloroflexota</taxon>
        <taxon>Ktedonobacteria</taxon>
        <taxon>Ktedonobacterales</taxon>
        <taxon>Ktedonobacteraceae</taxon>
        <taxon>Ktedonobacter</taxon>
    </lineage>
</organism>
<feature type="region of interest" description="Disordered" evidence="1">
    <location>
        <begin position="1"/>
        <end position="21"/>
    </location>
</feature>
<dbReference type="Proteomes" id="UP000004508">
    <property type="component" value="Unassembled WGS sequence"/>
</dbReference>
<dbReference type="InParanoid" id="D6U3W7"/>
<gene>
    <name evidence="2" type="ORF">Krac_1906</name>
</gene>
<sequence>MFTAYSTQATDKGTPHSSPCLKGQGHPAAFWVNIDDFDFMSKQWQLSHTQFVIDLSVNN</sequence>
<reference evidence="2 3" key="1">
    <citation type="journal article" date="2011" name="Stand. Genomic Sci.">
        <title>Non-contiguous finished genome sequence and contextual data of the filamentous soil bacterium Ktedonobacter racemifer type strain (SOSP1-21).</title>
        <authorList>
            <person name="Chang Y.J."/>
            <person name="Land M."/>
            <person name="Hauser L."/>
            <person name="Chertkov O."/>
            <person name="Del Rio T.G."/>
            <person name="Nolan M."/>
            <person name="Copeland A."/>
            <person name="Tice H."/>
            <person name="Cheng J.F."/>
            <person name="Lucas S."/>
            <person name="Han C."/>
            <person name="Goodwin L."/>
            <person name="Pitluck S."/>
            <person name="Ivanova N."/>
            <person name="Ovchinikova G."/>
            <person name="Pati A."/>
            <person name="Chen A."/>
            <person name="Palaniappan K."/>
            <person name="Mavromatis K."/>
            <person name="Liolios K."/>
            <person name="Brettin T."/>
            <person name="Fiebig A."/>
            <person name="Rohde M."/>
            <person name="Abt B."/>
            <person name="Goker M."/>
            <person name="Detter J.C."/>
            <person name="Woyke T."/>
            <person name="Bristow J."/>
            <person name="Eisen J.A."/>
            <person name="Markowitz V."/>
            <person name="Hugenholtz P."/>
            <person name="Kyrpides N.C."/>
            <person name="Klenk H.P."/>
            <person name="Lapidus A."/>
        </authorList>
    </citation>
    <scope>NUCLEOTIDE SEQUENCE [LARGE SCALE GENOMIC DNA]</scope>
    <source>
        <strain evidence="3">DSM 44963</strain>
    </source>
</reference>
<evidence type="ECO:0000313" key="3">
    <source>
        <dbReference type="Proteomes" id="UP000004508"/>
    </source>
</evidence>
<feature type="compositionally biased region" description="Polar residues" evidence="1">
    <location>
        <begin position="1"/>
        <end position="17"/>
    </location>
</feature>
<keyword evidence="3" id="KW-1185">Reference proteome</keyword>
<accession>D6U3W7</accession>
<dbReference type="EMBL" id="ADVG01000004">
    <property type="protein sequence ID" value="EFH81205.1"/>
    <property type="molecule type" value="Genomic_DNA"/>
</dbReference>
<dbReference type="AlphaFoldDB" id="D6U3W7"/>
<evidence type="ECO:0000256" key="1">
    <source>
        <dbReference type="SAM" id="MobiDB-lite"/>
    </source>
</evidence>
<comment type="caution">
    <text evidence="2">The sequence shown here is derived from an EMBL/GenBank/DDBJ whole genome shotgun (WGS) entry which is preliminary data.</text>
</comment>
<evidence type="ECO:0000313" key="2">
    <source>
        <dbReference type="EMBL" id="EFH81205.1"/>
    </source>
</evidence>
<name>D6U3W7_KTERA</name>
<protein>
    <submittedName>
        <fullName evidence="2">Uncharacterized protein</fullName>
    </submittedName>
</protein>